<keyword evidence="2 13" id="KW-0813">Transport</keyword>
<proteinExistence type="inferred from homology"/>
<dbReference type="PANTHER" id="PTHR33445">
    <property type="entry name" value="ATP SYNTHASE SUBUNIT B', CHLOROPLASTIC"/>
    <property type="match status" value="1"/>
</dbReference>
<dbReference type="GO" id="GO:0012505">
    <property type="term" value="C:endomembrane system"/>
    <property type="evidence" value="ECO:0007669"/>
    <property type="project" value="UniProtKB-SubCell"/>
</dbReference>
<evidence type="ECO:0000256" key="6">
    <source>
        <dbReference type="ARBA" id="ARBA00022781"/>
    </source>
</evidence>
<keyword evidence="17" id="KW-1185">Reference proteome</keyword>
<dbReference type="Pfam" id="PF00430">
    <property type="entry name" value="ATP-synt_B"/>
    <property type="match status" value="1"/>
</dbReference>
<evidence type="ECO:0000256" key="15">
    <source>
        <dbReference type="SAM" id="Coils"/>
    </source>
</evidence>
<dbReference type="GO" id="GO:0045259">
    <property type="term" value="C:proton-transporting ATP synthase complex"/>
    <property type="evidence" value="ECO:0007669"/>
    <property type="project" value="UniProtKB-KW"/>
</dbReference>
<evidence type="ECO:0000256" key="8">
    <source>
        <dbReference type="ARBA" id="ARBA00023065"/>
    </source>
</evidence>
<evidence type="ECO:0000256" key="13">
    <source>
        <dbReference type="HAMAP-Rule" id="MF_01398"/>
    </source>
</evidence>
<evidence type="ECO:0000256" key="12">
    <source>
        <dbReference type="ARBA" id="ARBA00037847"/>
    </source>
</evidence>
<evidence type="ECO:0000313" key="16">
    <source>
        <dbReference type="EMBL" id="SDO07696.1"/>
    </source>
</evidence>
<keyword evidence="8 13" id="KW-0406">Ion transport</keyword>
<dbReference type="STRING" id="745820.SAMN04488053_106156"/>
<dbReference type="AlphaFoldDB" id="A0A1H0GL44"/>
<evidence type="ECO:0000256" key="4">
    <source>
        <dbReference type="ARBA" id="ARBA00022547"/>
    </source>
</evidence>
<dbReference type="GO" id="GO:0046933">
    <property type="term" value="F:proton-transporting ATP synthase activity, rotational mechanism"/>
    <property type="evidence" value="ECO:0007669"/>
    <property type="project" value="UniProtKB-UniRule"/>
</dbReference>
<dbReference type="InterPro" id="IPR005864">
    <property type="entry name" value="ATP_synth_F0_bsu_bac"/>
</dbReference>
<keyword evidence="3 13" id="KW-1003">Cell membrane</keyword>
<evidence type="ECO:0000256" key="10">
    <source>
        <dbReference type="ARBA" id="ARBA00023310"/>
    </source>
</evidence>
<name>A0A1H0GL44_9BACI</name>
<dbReference type="CDD" id="cd06503">
    <property type="entry name" value="ATP-synt_Fo_b"/>
    <property type="match status" value="1"/>
</dbReference>
<evidence type="ECO:0000256" key="7">
    <source>
        <dbReference type="ARBA" id="ARBA00022989"/>
    </source>
</evidence>
<comment type="subunit">
    <text evidence="13">F-type ATPases have 2 components, F(1) - the catalytic core - and F(0) - the membrane proton channel. F(1) has five subunits: alpha(3), beta(3), gamma(1), delta(1), epsilon(1). F(0) has three main subunits: a(1), b(2) and c(10-14). The alpha and beta chains form an alternating ring which encloses part of the gamma chain. F(1) is attached to F(0) by a central stalk formed by the gamma and epsilon chains, while a peripheral stalk is formed by the delta and b chains.</text>
</comment>
<evidence type="ECO:0000256" key="11">
    <source>
        <dbReference type="ARBA" id="ARBA00025198"/>
    </source>
</evidence>
<feature type="coiled-coil region" evidence="15">
    <location>
        <begin position="49"/>
        <end position="127"/>
    </location>
</feature>
<dbReference type="HAMAP" id="MF_01398">
    <property type="entry name" value="ATP_synth_b_bprime"/>
    <property type="match status" value="1"/>
</dbReference>
<dbReference type="Gene3D" id="1.20.5.620">
    <property type="entry name" value="F1F0 ATP synthase subunit B, membrane domain"/>
    <property type="match status" value="1"/>
</dbReference>
<dbReference type="SUPFAM" id="SSF81573">
    <property type="entry name" value="F1F0 ATP synthase subunit B, membrane domain"/>
    <property type="match status" value="1"/>
</dbReference>
<keyword evidence="10 13" id="KW-0066">ATP synthesis</keyword>
<evidence type="ECO:0000313" key="17">
    <source>
        <dbReference type="Proteomes" id="UP000198778"/>
    </source>
</evidence>
<dbReference type="OrthoDB" id="282095at2"/>
<evidence type="ECO:0000256" key="5">
    <source>
        <dbReference type="ARBA" id="ARBA00022692"/>
    </source>
</evidence>
<dbReference type="InterPro" id="IPR002146">
    <property type="entry name" value="ATP_synth_b/b'su_bac/chlpt"/>
</dbReference>
<dbReference type="GO" id="GO:0046961">
    <property type="term" value="F:proton-transporting ATPase activity, rotational mechanism"/>
    <property type="evidence" value="ECO:0007669"/>
    <property type="project" value="TreeGrafter"/>
</dbReference>
<organism evidence="16 17">
    <name type="scientific">Alkalicoccus daliensis</name>
    <dbReference type="NCBI Taxonomy" id="745820"/>
    <lineage>
        <taxon>Bacteria</taxon>
        <taxon>Bacillati</taxon>
        <taxon>Bacillota</taxon>
        <taxon>Bacilli</taxon>
        <taxon>Bacillales</taxon>
        <taxon>Bacillaceae</taxon>
        <taxon>Alkalicoccus</taxon>
    </lineage>
</organism>
<keyword evidence="5 13" id="KW-0812">Transmembrane</keyword>
<evidence type="ECO:0000256" key="1">
    <source>
        <dbReference type="ARBA" id="ARBA00005513"/>
    </source>
</evidence>
<protein>
    <recommendedName>
        <fullName evidence="13">ATP synthase subunit b</fullName>
    </recommendedName>
    <alternativeName>
        <fullName evidence="13">ATP synthase F(0) sector subunit b</fullName>
    </alternativeName>
    <alternativeName>
        <fullName evidence="13">ATPase subunit I</fullName>
    </alternativeName>
    <alternativeName>
        <fullName evidence="13">F-type ATPase subunit b</fullName>
        <shortName evidence="13">F-ATPase subunit b</shortName>
    </alternativeName>
</protein>
<keyword evidence="15" id="KW-0175">Coiled coil</keyword>
<dbReference type="RefSeq" id="WP_090843056.1">
    <property type="nucleotide sequence ID" value="NZ_FNIL01000006.1"/>
</dbReference>
<accession>A0A1H0GL44</accession>
<dbReference type="PANTHER" id="PTHR33445:SF1">
    <property type="entry name" value="ATP SYNTHASE SUBUNIT B"/>
    <property type="match status" value="1"/>
</dbReference>
<sequence length="165" mass="19071">MFDINEIEWINALYQIAAFFVLLLLLKKFAFGPVMNMMEKREKHVADQIATAEKNREESEKYLKDQREAVQAAREEAKEIVENTQKMSDLQAKEILNSAREEANRMKENAKQEINSEKAQAISELREQVSTLSVLVASKVIEKELDEQEQEKLIQETLREVGEGL</sequence>
<dbReference type="GO" id="GO:0005886">
    <property type="term" value="C:plasma membrane"/>
    <property type="evidence" value="ECO:0007669"/>
    <property type="project" value="UniProtKB-SubCell"/>
</dbReference>
<evidence type="ECO:0000256" key="9">
    <source>
        <dbReference type="ARBA" id="ARBA00023136"/>
    </source>
</evidence>
<evidence type="ECO:0000256" key="14">
    <source>
        <dbReference type="RuleBase" id="RU003848"/>
    </source>
</evidence>
<keyword evidence="9 13" id="KW-0472">Membrane</keyword>
<evidence type="ECO:0000256" key="2">
    <source>
        <dbReference type="ARBA" id="ARBA00022448"/>
    </source>
</evidence>
<gene>
    <name evidence="13" type="primary">atpF</name>
    <name evidence="16" type="ORF">SAMN04488053_106156</name>
</gene>
<reference evidence="17" key="1">
    <citation type="submission" date="2016-10" db="EMBL/GenBank/DDBJ databases">
        <authorList>
            <person name="Varghese N."/>
            <person name="Submissions S."/>
        </authorList>
    </citation>
    <scope>NUCLEOTIDE SEQUENCE [LARGE SCALE GENOMIC DNA]</scope>
    <source>
        <strain evidence="17">CGMCC 1.10369</strain>
    </source>
</reference>
<dbReference type="Proteomes" id="UP000198778">
    <property type="component" value="Unassembled WGS sequence"/>
</dbReference>
<comment type="subcellular location">
    <subcellularLocation>
        <location evidence="13">Cell membrane</location>
        <topology evidence="13">Single-pass membrane protein</topology>
    </subcellularLocation>
    <subcellularLocation>
        <location evidence="12">Endomembrane system</location>
        <topology evidence="12">Single-pass membrane protein</topology>
    </subcellularLocation>
</comment>
<keyword evidence="4 13" id="KW-0138">CF(0)</keyword>
<comment type="function">
    <text evidence="13">Component of the F(0) channel, it forms part of the peripheral stalk, linking F(1) to F(0).</text>
</comment>
<comment type="function">
    <text evidence="11 13">F(1)F(0) ATP synthase produces ATP from ADP in the presence of a proton or sodium gradient. F-type ATPases consist of two structural domains, F(1) containing the extramembraneous catalytic core and F(0) containing the membrane proton channel, linked together by a central stalk and a peripheral stalk. During catalysis, ATP synthesis in the catalytic domain of F(1) is coupled via a rotary mechanism of the central stalk subunits to proton translocation.</text>
</comment>
<dbReference type="NCBIfam" id="TIGR01144">
    <property type="entry name" value="ATP_synt_b"/>
    <property type="match status" value="1"/>
</dbReference>
<comment type="similarity">
    <text evidence="1 13 14">Belongs to the ATPase B chain family.</text>
</comment>
<dbReference type="EMBL" id="FNIL01000006">
    <property type="protein sequence ID" value="SDO07696.1"/>
    <property type="molecule type" value="Genomic_DNA"/>
</dbReference>
<keyword evidence="6 13" id="KW-0375">Hydrogen ion transport</keyword>
<dbReference type="InterPro" id="IPR028987">
    <property type="entry name" value="ATP_synth_B-like_membr_sf"/>
</dbReference>
<dbReference type="InterPro" id="IPR050059">
    <property type="entry name" value="ATP_synthase_B_chain"/>
</dbReference>
<feature type="transmembrane region" description="Helical" evidence="13">
    <location>
        <begin position="12"/>
        <end position="31"/>
    </location>
</feature>
<evidence type="ECO:0000256" key="3">
    <source>
        <dbReference type="ARBA" id="ARBA00022475"/>
    </source>
</evidence>
<keyword evidence="7 13" id="KW-1133">Transmembrane helix</keyword>